<evidence type="ECO:0000256" key="4">
    <source>
        <dbReference type="SAM" id="MobiDB-lite"/>
    </source>
</evidence>
<evidence type="ECO:0000259" key="5">
    <source>
        <dbReference type="Pfam" id="PF02909"/>
    </source>
</evidence>
<dbReference type="Pfam" id="PF02909">
    <property type="entry name" value="TetR_C_1"/>
    <property type="match status" value="1"/>
</dbReference>
<name>A0A1H6DNC9_9PSEU</name>
<reference evidence="8 9" key="2">
    <citation type="submission" date="2016-10" db="EMBL/GenBank/DDBJ databases">
        <authorList>
            <person name="Varghese N."/>
            <person name="Submissions S."/>
        </authorList>
    </citation>
    <scope>NUCLEOTIDE SEQUENCE [LARGE SCALE GENOMIC DNA]</scope>
    <source>
        <strain evidence="9">ATCC 20501</strain>
        <strain evidence="7 8">CGMCC 4.3529</strain>
    </source>
</reference>
<feature type="domain" description="Tetracycline repressor TetR C-terminal" evidence="5">
    <location>
        <begin position="89"/>
        <end position="234"/>
    </location>
</feature>
<dbReference type="SUPFAM" id="SSF46689">
    <property type="entry name" value="Homeodomain-like"/>
    <property type="match status" value="1"/>
</dbReference>
<dbReference type="GO" id="GO:0003700">
    <property type="term" value="F:DNA-binding transcription factor activity"/>
    <property type="evidence" value="ECO:0007669"/>
    <property type="project" value="TreeGrafter"/>
</dbReference>
<dbReference type="GO" id="GO:0000976">
    <property type="term" value="F:transcription cis-regulatory region binding"/>
    <property type="evidence" value="ECO:0007669"/>
    <property type="project" value="TreeGrafter"/>
</dbReference>
<dbReference type="PANTHER" id="PTHR30055:SF151">
    <property type="entry name" value="TRANSCRIPTIONAL REGULATORY PROTEIN"/>
    <property type="match status" value="1"/>
</dbReference>
<keyword evidence="8" id="KW-1185">Reference proteome</keyword>
<dbReference type="SUPFAM" id="SSF48498">
    <property type="entry name" value="Tetracyclin repressor-like, C-terminal domain"/>
    <property type="match status" value="1"/>
</dbReference>
<evidence type="ECO:0000313" key="7">
    <source>
        <dbReference type="EMBL" id="SFF01544.1"/>
    </source>
</evidence>
<proteinExistence type="predicted"/>
<accession>A0A1H6DNC9</accession>
<evidence type="ECO:0000313" key="8">
    <source>
        <dbReference type="Proteomes" id="UP000199690"/>
    </source>
</evidence>
<dbReference type="InterPro" id="IPR009057">
    <property type="entry name" value="Homeodomain-like_sf"/>
</dbReference>
<evidence type="ECO:0000313" key="9">
    <source>
        <dbReference type="Proteomes" id="UP000236729"/>
    </source>
</evidence>
<evidence type="ECO:0000256" key="1">
    <source>
        <dbReference type="ARBA" id="ARBA00023015"/>
    </source>
</evidence>
<dbReference type="Proteomes" id="UP000236729">
    <property type="component" value="Unassembled WGS sequence"/>
</dbReference>
<gene>
    <name evidence="6" type="ORF">SAMN02982929_04707</name>
    <name evidence="7" type="ORF">SAMN05216506_117117</name>
</gene>
<reference evidence="6" key="1">
    <citation type="submission" date="2016-10" db="EMBL/GenBank/DDBJ databases">
        <authorList>
            <person name="de Groot N.N."/>
        </authorList>
    </citation>
    <scope>NUCLEOTIDE SEQUENCE [LARGE SCALE GENOMIC DNA]</scope>
    <source>
        <strain evidence="6">ATCC 20501</strain>
    </source>
</reference>
<dbReference type="Gene3D" id="1.10.10.60">
    <property type="entry name" value="Homeodomain-like"/>
    <property type="match status" value="1"/>
</dbReference>
<dbReference type="Proteomes" id="UP000199690">
    <property type="component" value="Unassembled WGS sequence"/>
</dbReference>
<dbReference type="SMR" id="A0A1H6DNC9"/>
<dbReference type="PANTHER" id="PTHR30055">
    <property type="entry name" value="HTH-TYPE TRANSCRIPTIONAL REGULATOR RUTR"/>
    <property type="match status" value="1"/>
</dbReference>
<dbReference type="InterPro" id="IPR036271">
    <property type="entry name" value="Tet_transcr_reg_TetR-rel_C_sf"/>
</dbReference>
<dbReference type="RefSeq" id="WP_093357938.1">
    <property type="nucleotide sequence ID" value="NZ_FNVB01000007.1"/>
</dbReference>
<dbReference type="EMBL" id="FOME01000017">
    <property type="protein sequence ID" value="SFF01544.1"/>
    <property type="molecule type" value="Genomic_DNA"/>
</dbReference>
<keyword evidence="1" id="KW-0805">Transcription regulation</keyword>
<protein>
    <submittedName>
        <fullName evidence="7">DNA-binding transcriptional regulator, AcrR family</fullName>
    </submittedName>
    <submittedName>
        <fullName evidence="6">Transcriptional regulator, TetR family</fullName>
    </submittedName>
</protein>
<organism evidence="6 9">
    <name type="scientific">Saccharopolyspora kobensis</name>
    <dbReference type="NCBI Taxonomy" id="146035"/>
    <lineage>
        <taxon>Bacteria</taxon>
        <taxon>Bacillati</taxon>
        <taxon>Actinomycetota</taxon>
        <taxon>Actinomycetes</taxon>
        <taxon>Pseudonocardiales</taxon>
        <taxon>Pseudonocardiaceae</taxon>
        <taxon>Saccharopolyspora</taxon>
    </lineage>
</organism>
<dbReference type="GO" id="GO:0045892">
    <property type="term" value="P:negative regulation of DNA-templated transcription"/>
    <property type="evidence" value="ECO:0007669"/>
    <property type="project" value="InterPro"/>
</dbReference>
<evidence type="ECO:0000256" key="3">
    <source>
        <dbReference type="ARBA" id="ARBA00023163"/>
    </source>
</evidence>
<sequence>MSTAKQPGGLVWFDEPPPPPATDQLSRERVVAAAIALADESSSGEITMRAIASRLGSRSPMALYRYVGSKDGLTDLMVDEVYGEITVPPPGDWRACLREMGMSAWAAVQRHPWFARMAFSRPPLGPNALRLYDTAFAAVDELGLDAATRVGFINTVLGQVFGSGLALLEELAMRSRTGLTSDSDLEESARPYLERIKAEGRYPHYIRWLAEPDRSAEVVTFEQQLEWQLDGLQRLAGERRA</sequence>
<dbReference type="AlphaFoldDB" id="A0A1H6DNC9"/>
<dbReference type="Gene3D" id="1.10.357.10">
    <property type="entry name" value="Tetracycline Repressor, domain 2"/>
    <property type="match status" value="1"/>
</dbReference>
<dbReference type="EMBL" id="FNVB01000007">
    <property type="protein sequence ID" value="SEG86847.1"/>
    <property type="molecule type" value="Genomic_DNA"/>
</dbReference>
<evidence type="ECO:0000256" key="2">
    <source>
        <dbReference type="ARBA" id="ARBA00023125"/>
    </source>
</evidence>
<evidence type="ECO:0000313" key="6">
    <source>
        <dbReference type="EMBL" id="SEG86847.1"/>
    </source>
</evidence>
<accession>A0A1I2F7Y6</accession>
<keyword evidence="3" id="KW-0804">Transcription</keyword>
<dbReference type="InterPro" id="IPR050109">
    <property type="entry name" value="HTH-type_TetR-like_transc_reg"/>
</dbReference>
<keyword evidence="2 7" id="KW-0238">DNA-binding</keyword>
<feature type="region of interest" description="Disordered" evidence="4">
    <location>
        <begin position="1"/>
        <end position="23"/>
    </location>
</feature>
<dbReference type="InterPro" id="IPR004111">
    <property type="entry name" value="Repressor_TetR_C"/>
</dbReference>